<dbReference type="SUPFAM" id="SSF54665">
    <property type="entry name" value="CO dehydrogenase molybdoprotein N-domain-like"/>
    <property type="match status" value="1"/>
</dbReference>
<accession>A0AAW5F432</accession>
<dbReference type="InterPro" id="IPR037165">
    <property type="entry name" value="AldOxase/xan_DH_Mopterin-bd_sf"/>
</dbReference>
<keyword evidence="2" id="KW-0560">Oxidoreductase</keyword>
<dbReference type="EMBL" id="JAINVB010000001">
    <property type="protein sequence ID" value="MCK0086279.1"/>
    <property type="molecule type" value="Genomic_DNA"/>
</dbReference>
<dbReference type="RefSeq" id="WP_004462027.1">
    <property type="nucleotide sequence ID" value="NZ_JADNHH010000004.1"/>
</dbReference>
<dbReference type="Gene3D" id="3.30.365.10">
    <property type="entry name" value="Aldehyde oxidase/xanthine dehydrogenase, molybdopterin binding domain"/>
    <property type="match status" value="4"/>
</dbReference>
<organism evidence="4 5">
    <name type="scientific">Clostridium symbiosum</name>
    <name type="common">Bacteroides symbiosus</name>
    <dbReference type="NCBI Taxonomy" id="1512"/>
    <lineage>
        <taxon>Bacteria</taxon>
        <taxon>Bacillati</taxon>
        <taxon>Bacillota</taxon>
        <taxon>Clostridia</taxon>
        <taxon>Lachnospirales</taxon>
        <taxon>Lachnospiraceae</taxon>
        <taxon>Otoolea</taxon>
    </lineage>
</organism>
<evidence type="ECO:0000256" key="2">
    <source>
        <dbReference type="ARBA" id="ARBA00023002"/>
    </source>
</evidence>
<comment type="caution">
    <text evidence="4">The sequence shown here is derived from an EMBL/GenBank/DDBJ whole genome shotgun (WGS) entry which is preliminary data.</text>
</comment>
<dbReference type="Pfam" id="PF20256">
    <property type="entry name" value="MoCoBD_2"/>
    <property type="match status" value="1"/>
</dbReference>
<dbReference type="Pfam" id="PF01315">
    <property type="entry name" value="Ald_Xan_dh_C"/>
    <property type="match status" value="1"/>
</dbReference>
<proteinExistence type="predicted"/>
<evidence type="ECO:0000259" key="3">
    <source>
        <dbReference type="SMART" id="SM01008"/>
    </source>
</evidence>
<dbReference type="GO" id="GO:0005506">
    <property type="term" value="F:iron ion binding"/>
    <property type="evidence" value="ECO:0007669"/>
    <property type="project" value="InterPro"/>
</dbReference>
<dbReference type="Pfam" id="PF02738">
    <property type="entry name" value="MoCoBD_1"/>
    <property type="match status" value="1"/>
</dbReference>
<dbReference type="InterPro" id="IPR008274">
    <property type="entry name" value="AldOxase/xan_DH_MoCoBD1"/>
</dbReference>
<dbReference type="InterPro" id="IPR016208">
    <property type="entry name" value="Ald_Oxase/xanthine_DH-like"/>
</dbReference>
<dbReference type="Gene3D" id="3.90.1170.50">
    <property type="entry name" value="Aldehyde oxidase/xanthine dehydrogenase, a/b hammerhead"/>
    <property type="match status" value="1"/>
</dbReference>
<reference evidence="4" key="1">
    <citation type="journal article" date="2022" name="Cell Host Microbe">
        <title>Colonization of the live biotherapeutic product VE303 and modulation of the microbiota and metabolites in healthy volunteers.</title>
        <authorList>
            <person name="Dsouza M."/>
            <person name="Menon R."/>
            <person name="Crossette E."/>
            <person name="Bhattarai S.K."/>
            <person name="Schneider J."/>
            <person name="Kim Y.G."/>
            <person name="Reddy S."/>
            <person name="Caballero S."/>
            <person name="Felix C."/>
            <person name="Cornacchione L."/>
            <person name="Hendrickson J."/>
            <person name="Watson A.R."/>
            <person name="Minot S.S."/>
            <person name="Greenfield N."/>
            <person name="Schopf L."/>
            <person name="Szabady R."/>
            <person name="Patarroyo J."/>
            <person name="Smith W."/>
            <person name="Harrison P."/>
            <person name="Kuijper E.J."/>
            <person name="Kelly C.P."/>
            <person name="Olle B."/>
            <person name="Bobilev D."/>
            <person name="Silber J.L."/>
            <person name="Bucci V."/>
            <person name="Roberts B."/>
            <person name="Faith J."/>
            <person name="Norman J.M."/>
        </authorList>
    </citation>
    <scope>NUCLEOTIDE SEQUENCE</scope>
    <source>
        <strain evidence="4">VE303-04</strain>
    </source>
</reference>
<dbReference type="InterPro" id="IPR046867">
    <property type="entry name" value="AldOxase/xan_DH_MoCoBD2"/>
</dbReference>
<keyword evidence="1" id="KW-0500">Molybdenum</keyword>
<protein>
    <submittedName>
        <fullName evidence="4">Molybdopterin-dependent oxidoreductase</fullName>
    </submittedName>
</protein>
<evidence type="ECO:0000313" key="5">
    <source>
        <dbReference type="Proteomes" id="UP001203136"/>
    </source>
</evidence>
<dbReference type="AlphaFoldDB" id="A0AAW5F432"/>
<feature type="domain" description="Aldehyde oxidase/xanthine dehydrogenase a/b hammerhead" evidence="3">
    <location>
        <begin position="21"/>
        <end position="132"/>
    </location>
</feature>
<dbReference type="InterPro" id="IPR000674">
    <property type="entry name" value="Ald_Oxase/Xan_DH_a/b"/>
</dbReference>
<dbReference type="PANTHER" id="PTHR11908:SF132">
    <property type="entry name" value="ALDEHYDE OXIDASE 1-RELATED"/>
    <property type="match status" value="1"/>
</dbReference>
<name>A0AAW5F432_CLOSY</name>
<dbReference type="SUPFAM" id="SSF56003">
    <property type="entry name" value="Molybdenum cofactor-binding domain"/>
    <property type="match status" value="1"/>
</dbReference>
<evidence type="ECO:0000256" key="1">
    <source>
        <dbReference type="ARBA" id="ARBA00022505"/>
    </source>
</evidence>
<sequence>MSELEYVGKRYVREDAYDKARGKNRYTCDRKLTGMLFAKLVLSEKAHASVRIRKEKALSVPGIRAVFTFEDVPAKAYNPHNWSACIDSPEDQYILSDKARYVGDHLALVVGESKAAVEEAVSLVEITYGEEAPVIGLSSARETENAMAFEKEVSFGEYDKAEREAAVIVTTSGSTQKIHHGALESHIALADIDENGNLVLWTPCQTVYQVRFHISSLLGLPYTKIRVIKAVMGGSFGGKGQTVVEPACAFACWKLKQPVMLYMDRADSVIGTRSRNACEMKVETALTREGKILGRRIAADIDGGAYYTNAAAVAMAMAKKLFRMYHMEAQTCHVRTFFTNTIPGGACRGYGSPQAHAITEVNLDLAARELSMDPCELRLKNAAQPMDPDPTGGMNLGNARIEDCIRTGMEAFNWKERRAKVREKNTDRYAWGVGMACGAHGNGYKGSYPEFTNVQMMMHPDGSVEVRIGIHDQGCGTVLTMQQIAAEALHMDVYKIKVYEADTYITPYDAAGTQASRVTYVCGRAVQKAGEALFEKLIRAAGVLYGWDREEVSAADGQLCCRGGSKSYGEVAKEYEKACSRYLRAELEYEPPSNPGSYSSAFAEVKVDKYTGLVEVTDLLAVHDVGQCMNRTLAEGQVEGGAQMSLGMALCEEMVYDKKGAIKGRNFSKYHMINAPDMPPVKSIFIEKGEPDGPYGGKSIGELAAVAPGPAVVNAINFALEGRFSDYPVTPEKIIAFLEKERER</sequence>
<gene>
    <name evidence="4" type="ORF">K5I21_10445</name>
</gene>
<evidence type="ECO:0000313" key="4">
    <source>
        <dbReference type="EMBL" id="MCK0086279.1"/>
    </source>
</evidence>
<dbReference type="Proteomes" id="UP001203136">
    <property type="component" value="Unassembled WGS sequence"/>
</dbReference>
<dbReference type="InterPro" id="IPR036856">
    <property type="entry name" value="Ald_Oxase/Xan_DH_a/b_sf"/>
</dbReference>
<dbReference type="SMART" id="SM01008">
    <property type="entry name" value="Ald_Xan_dh_C"/>
    <property type="match status" value="1"/>
</dbReference>
<dbReference type="PANTHER" id="PTHR11908">
    <property type="entry name" value="XANTHINE DEHYDROGENASE"/>
    <property type="match status" value="1"/>
</dbReference>
<dbReference type="GO" id="GO:0016491">
    <property type="term" value="F:oxidoreductase activity"/>
    <property type="evidence" value="ECO:0007669"/>
    <property type="project" value="UniProtKB-KW"/>
</dbReference>